<feature type="compositionally biased region" description="Polar residues" evidence="11">
    <location>
        <begin position="387"/>
        <end position="399"/>
    </location>
</feature>
<feature type="non-terminal residue" evidence="12">
    <location>
        <position position="1"/>
    </location>
</feature>
<keyword evidence="10" id="KW-0472">Membrane</keyword>
<evidence type="ECO:0000256" key="9">
    <source>
        <dbReference type="ARBA" id="ARBA00022989"/>
    </source>
</evidence>
<comment type="subcellular location">
    <subcellularLocation>
        <location evidence="3">Cell membrane</location>
    </subcellularLocation>
    <subcellularLocation>
        <location evidence="2">Endomembrane system</location>
        <topology evidence="2">Peripheral membrane protein</topology>
    </subcellularLocation>
    <subcellularLocation>
        <location evidence="1">Endoplasmic reticulum membrane</location>
        <topology evidence="1">Single-pass type IV membrane protein</topology>
    </subcellularLocation>
</comment>
<organism evidence="12 13">
    <name type="scientific">Cinara cedri</name>
    <dbReference type="NCBI Taxonomy" id="506608"/>
    <lineage>
        <taxon>Eukaryota</taxon>
        <taxon>Metazoa</taxon>
        <taxon>Ecdysozoa</taxon>
        <taxon>Arthropoda</taxon>
        <taxon>Hexapoda</taxon>
        <taxon>Insecta</taxon>
        <taxon>Pterygota</taxon>
        <taxon>Neoptera</taxon>
        <taxon>Paraneoptera</taxon>
        <taxon>Hemiptera</taxon>
        <taxon>Sternorrhyncha</taxon>
        <taxon>Aphidomorpha</taxon>
        <taxon>Aphidoidea</taxon>
        <taxon>Aphididae</taxon>
        <taxon>Lachninae</taxon>
        <taxon>Cinara</taxon>
    </lineage>
</organism>
<feature type="compositionally biased region" description="Basic and acidic residues" evidence="11">
    <location>
        <begin position="627"/>
        <end position="682"/>
    </location>
</feature>
<dbReference type="SUPFAM" id="SSF82185">
    <property type="entry name" value="Histone H3 K4-specific methyltransferase SET7/9 N-terminal domain"/>
    <property type="match status" value="1"/>
</dbReference>
<sequence length="707" mass="79150">PRRVLDSDTVCNKLPGARKEKKNRDFLGLLIAYSVDRPNFVLFFFYSVPIYTLRLVNCSFKGFRMRKQRSTGELEKKTTGSIRSTASCTSWISTGSSQSAMGESYNTDSNASFIVEDEHMDVNTTETYVGEWKNDKRSGFGVAERTDGLKYEGEWFGNKKYGYGVTTFKDGTKEEGKYKNNVLITSQKKRHLFLIRSAKLKERVDAAVNAAHRASKIALQKADIAISRMATARGKAELSDIASDHAREDHDIAKETAKQFAPDFVQPGLEKGRLRDGTKLKSSIKQTPAQKPVPAAPDPVPLPKTTVSHVGGSVQSQYDSKDPAETTSQFVPRSIYANPYYQSSASDNKAQQQYQPLQQQTPASGVQIGKQQANSSNVRSSFSRDSLTTADPQKKTPASKSVEFHRLNNGYIKLSDDLRLQPPPLPPNRVINKSPSNSDQYASANSSSPLNSNVAQRAGAQSESGAQSYNRSRQYSVNGTGTGSGDGGGSNVQQTSGRQSRQADRLSRESPSTSHAAYSRNEEDYNQDRNGACSVQFRDQDRDRNDSGSVHFRDQDRDRNGSGSVHFRDQDRDRNGSGSVHFRDQDRDRNGSGSVQFRDQGRDRNGGSVKYRGEPDRDRNGGSTNYYDHDRDRNGGKQYRDLQRRESVHRGSGERRDSQRRDSNTDFSRFRDRDIDETDQSRLRRNAKYVNRDSTQSEHQQVGAPYW</sequence>
<dbReference type="GO" id="GO:0005886">
    <property type="term" value="C:plasma membrane"/>
    <property type="evidence" value="ECO:0007669"/>
    <property type="project" value="UniProtKB-SubCell"/>
</dbReference>
<feature type="region of interest" description="Disordered" evidence="11">
    <location>
        <begin position="344"/>
        <end position="403"/>
    </location>
</feature>
<feature type="compositionally biased region" description="Low complexity" evidence="11">
    <location>
        <begin position="374"/>
        <end position="386"/>
    </location>
</feature>
<evidence type="ECO:0000256" key="5">
    <source>
        <dbReference type="ARBA" id="ARBA00022475"/>
    </source>
</evidence>
<evidence type="ECO:0000256" key="6">
    <source>
        <dbReference type="ARBA" id="ARBA00022692"/>
    </source>
</evidence>
<dbReference type="PANTHER" id="PTHR23085:SF16">
    <property type="entry name" value="GH28348P"/>
    <property type="match status" value="1"/>
</dbReference>
<dbReference type="AlphaFoldDB" id="A0A5E4MJ71"/>
<name>A0A5E4MJ71_9HEMI</name>
<dbReference type="GO" id="GO:0030314">
    <property type="term" value="C:junctional membrane complex"/>
    <property type="evidence" value="ECO:0007669"/>
    <property type="project" value="InterPro"/>
</dbReference>
<dbReference type="SMART" id="SM00698">
    <property type="entry name" value="MORN"/>
    <property type="match status" value="2"/>
</dbReference>
<feature type="compositionally biased region" description="Basic and acidic residues" evidence="11">
    <location>
        <begin position="599"/>
        <end position="620"/>
    </location>
</feature>
<comment type="similarity">
    <text evidence="4">Belongs to the junctophilin family.</text>
</comment>
<evidence type="ECO:0000313" key="13">
    <source>
        <dbReference type="Proteomes" id="UP000325440"/>
    </source>
</evidence>
<reference evidence="12 13" key="1">
    <citation type="submission" date="2019-08" db="EMBL/GenBank/DDBJ databases">
        <authorList>
            <person name="Alioto T."/>
            <person name="Alioto T."/>
            <person name="Gomez Garrido J."/>
        </authorList>
    </citation>
    <scope>NUCLEOTIDE SEQUENCE [LARGE SCALE GENOMIC DNA]</scope>
</reference>
<feature type="compositionally biased region" description="Polar residues" evidence="11">
    <location>
        <begin position="459"/>
        <end position="478"/>
    </location>
</feature>
<dbReference type="InterPro" id="IPR003409">
    <property type="entry name" value="MORN"/>
</dbReference>
<evidence type="ECO:0000256" key="3">
    <source>
        <dbReference type="ARBA" id="ARBA00004236"/>
    </source>
</evidence>
<evidence type="ECO:0000256" key="1">
    <source>
        <dbReference type="ARBA" id="ARBA00004163"/>
    </source>
</evidence>
<feature type="compositionally biased region" description="Basic and acidic residues" evidence="11">
    <location>
        <begin position="270"/>
        <end position="279"/>
    </location>
</feature>
<dbReference type="FunFam" id="2.20.110.10:FF:000001">
    <property type="entry name" value="Junctophilin"/>
    <property type="match status" value="1"/>
</dbReference>
<keyword evidence="13" id="KW-1185">Reference proteome</keyword>
<gene>
    <name evidence="12" type="ORF">CINCED_3A018100</name>
</gene>
<keyword evidence="7" id="KW-0677">Repeat</keyword>
<dbReference type="EMBL" id="CABPRJ010000499">
    <property type="protein sequence ID" value="VVC29830.1"/>
    <property type="molecule type" value="Genomic_DNA"/>
</dbReference>
<dbReference type="InterPro" id="IPR017191">
    <property type="entry name" value="Junctophilin"/>
</dbReference>
<dbReference type="Proteomes" id="UP000325440">
    <property type="component" value="Unassembled WGS sequence"/>
</dbReference>
<evidence type="ECO:0000256" key="4">
    <source>
        <dbReference type="ARBA" id="ARBA00008599"/>
    </source>
</evidence>
<evidence type="ECO:0000256" key="7">
    <source>
        <dbReference type="ARBA" id="ARBA00022737"/>
    </source>
</evidence>
<feature type="region of interest" description="Disordered" evidence="11">
    <location>
        <begin position="415"/>
        <end position="707"/>
    </location>
</feature>
<dbReference type="Pfam" id="PF02493">
    <property type="entry name" value="MORN"/>
    <property type="match status" value="2"/>
</dbReference>
<feature type="compositionally biased region" description="Low complexity" evidence="11">
    <location>
        <begin position="351"/>
        <end position="360"/>
    </location>
</feature>
<feature type="compositionally biased region" description="Gly residues" evidence="11">
    <location>
        <begin position="480"/>
        <end position="490"/>
    </location>
</feature>
<feature type="compositionally biased region" description="Polar residues" evidence="11">
    <location>
        <begin position="431"/>
        <end position="441"/>
    </location>
</feature>
<keyword evidence="5" id="KW-1003">Cell membrane</keyword>
<feature type="compositionally biased region" description="Polar residues" evidence="11">
    <location>
        <begin position="305"/>
        <end position="318"/>
    </location>
</feature>
<keyword evidence="9" id="KW-1133">Transmembrane helix</keyword>
<keyword evidence="6" id="KW-0812">Transmembrane</keyword>
<evidence type="ECO:0000256" key="8">
    <source>
        <dbReference type="ARBA" id="ARBA00022824"/>
    </source>
</evidence>
<dbReference type="GO" id="GO:0005789">
    <property type="term" value="C:endoplasmic reticulum membrane"/>
    <property type="evidence" value="ECO:0007669"/>
    <property type="project" value="UniProtKB-SubCell"/>
</dbReference>
<dbReference type="PANTHER" id="PTHR23085">
    <property type="entry name" value="GH28348P"/>
    <property type="match status" value="1"/>
</dbReference>
<evidence type="ECO:0000256" key="2">
    <source>
        <dbReference type="ARBA" id="ARBA00004184"/>
    </source>
</evidence>
<dbReference type="OrthoDB" id="284854at2759"/>
<protein>
    <submittedName>
        <fullName evidence="12">MORN motif</fullName>
    </submittedName>
</protein>
<feature type="compositionally biased region" description="Basic and acidic residues" evidence="11">
    <location>
        <begin position="538"/>
        <end position="590"/>
    </location>
</feature>
<feature type="compositionally biased region" description="Low complexity" evidence="11">
    <location>
        <begin position="442"/>
        <end position="455"/>
    </location>
</feature>
<proteinExistence type="inferred from homology"/>
<feature type="compositionally biased region" description="Polar residues" evidence="11">
    <location>
        <begin position="491"/>
        <end position="500"/>
    </location>
</feature>
<keyword evidence="8" id="KW-0256">Endoplasmic reticulum</keyword>
<evidence type="ECO:0000256" key="11">
    <source>
        <dbReference type="SAM" id="MobiDB-lite"/>
    </source>
</evidence>
<feature type="region of interest" description="Disordered" evidence="11">
    <location>
        <begin position="266"/>
        <end position="331"/>
    </location>
</feature>
<evidence type="ECO:0000313" key="12">
    <source>
        <dbReference type="EMBL" id="VVC29830.1"/>
    </source>
</evidence>
<feature type="compositionally biased region" description="Polar residues" evidence="11">
    <location>
        <begin position="361"/>
        <end position="373"/>
    </location>
</feature>
<evidence type="ECO:0000256" key="10">
    <source>
        <dbReference type="ARBA" id="ARBA00023136"/>
    </source>
</evidence>
<dbReference type="Gene3D" id="2.20.110.10">
    <property type="entry name" value="Histone H3 K4-specific methyltransferase SET7/9 N-terminal domain"/>
    <property type="match status" value="1"/>
</dbReference>
<accession>A0A5E4MJ71</accession>